<gene>
    <name evidence="1" type="ORF">J4E00_12930</name>
</gene>
<comment type="caution">
    <text evidence="1">The sequence shown here is derived from an EMBL/GenBank/DDBJ whole genome shotgun (WGS) entry which is preliminary data.</text>
</comment>
<dbReference type="Proteomes" id="UP000664369">
    <property type="component" value="Unassembled WGS sequence"/>
</dbReference>
<proteinExistence type="predicted"/>
<keyword evidence="2" id="KW-1185">Reference proteome</keyword>
<dbReference type="EMBL" id="JAGETZ010000005">
    <property type="protein sequence ID" value="MBO2009960.1"/>
    <property type="molecule type" value="Genomic_DNA"/>
</dbReference>
<organism evidence="1 2">
    <name type="scientific">Hymenobacter negativus</name>
    <dbReference type="NCBI Taxonomy" id="2795026"/>
    <lineage>
        <taxon>Bacteria</taxon>
        <taxon>Pseudomonadati</taxon>
        <taxon>Bacteroidota</taxon>
        <taxon>Cytophagia</taxon>
        <taxon>Cytophagales</taxon>
        <taxon>Hymenobacteraceae</taxon>
        <taxon>Hymenobacter</taxon>
    </lineage>
</organism>
<evidence type="ECO:0000313" key="1">
    <source>
        <dbReference type="EMBL" id="MBO2009960.1"/>
    </source>
</evidence>
<accession>A0ABS3QFC6</accession>
<evidence type="ECO:0000313" key="2">
    <source>
        <dbReference type="Proteomes" id="UP000664369"/>
    </source>
</evidence>
<dbReference type="RefSeq" id="WP_208175595.1">
    <property type="nucleotide sequence ID" value="NZ_JAGETZ010000005.1"/>
</dbReference>
<reference evidence="1 2" key="1">
    <citation type="submission" date="2021-03" db="EMBL/GenBank/DDBJ databases">
        <authorList>
            <person name="Kim M.K."/>
        </authorList>
    </citation>
    <scope>NUCLEOTIDE SEQUENCE [LARGE SCALE GENOMIC DNA]</scope>
    <source>
        <strain evidence="1 2">BT442</strain>
    </source>
</reference>
<protein>
    <submittedName>
        <fullName evidence="1">Uncharacterized protein</fullName>
    </submittedName>
</protein>
<name>A0ABS3QFC6_9BACT</name>
<sequence>MVLLSYCSTLIWRRRLVIGLLLVLVVGAYNAQAHPMPNSVVLLDLHPGGVGAELQLPLGELQAAFGHYVALHPETLVARLGPALRTYIQQHMRPVSPEGHIWAVRDLPVQTAEQTATGPYQALTAQMWLTPLPAPSPLPTM</sequence>